<name>A0A5J4KRC4_9CHLR</name>
<dbReference type="PANTHER" id="PTHR30336">
    <property type="entry name" value="INNER MEMBRANE PROTEIN, PROBABLE PERMEASE"/>
    <property type="match status" value="1"/>
</dbReference>
<comment type="caution">
    <text evidence="2">The sequence shown here is derived from an EMBL/GenBank/DDBJ whole genome shotgun (WGS) entry which is preliminary data.</text>
</comment>
<dbReference type="Proteomes" id="UP000326912">
    <property type="component" value="Unassembled WGS sequence"/>
</dbReference>
<evidence type="ECO:0000259" key="1">
    <source>
        <dbReference type="Pfam" id="PF02698"/>
    </source>
</evidence>
<dbReference type="InterPro" id="IPR051599">
    <property type="entry name" value="Cell_Envelope_Assoc"/>
</dbReference>
<evidence type="ECO:0000313" key="2">
    <source>
        <dbReference type="EMBL" id="GER88971.1"/>
    </source>
</evidence>
<dbReference type="GO" id="GO:0005886">
    <property type="term" value="C:plasma membrane"/>
    <property type="evidence" value="ECO:0007669"/>
    <property type="project" value="TreeGrafter"/>
</dbReference>
<dbReference type="Pfam" id="PF02698">
    <property type="entry name" value="DUF218"/>
    <property type="match status" value="1"/>
</dbReference>
<keyword evidence="3" id="KW-1185">Reference proteome</keyword>
<dbReference type="Gene3D" id="3.40.50.620">
    <property type="entry name" value="HUPs"/>
    <property type="match status" value="1"/>
</dbReference>
<dbReference type="CDD" id="cd06259">
    <property type="entry name" value="YdcF-like"/>
    <property type="match status" value="1"/>
</dbReference>
<organism evidence="2 3">
    <name type="scientific">Dictyobacter vulcani</name>
    <dbReference type="NCBI Taxonomy" id="2607529"/>
    <lineage>
        <taxon>Bacteria</taxon>
        <taxon>Bacillati</taxon>
        <taxon>Chloroflexota</taxon>
        <taxon>Ktedonobacteria</taxon>
        <taxon>Ktedonobacterales</taxon>
        <taxon>Dictyobacteraceae</taxon>
        <taxon>Dictyobacter</taxon>
    </lineage>
</organism>
<feature type="domain" description="DUF218" evidence="1">
    <location>
        <begin position="44"/>
        <end position="128"/>
    </location>
</feature>
<protein>
    <recommendedName>
        <fullName evidence="1">DUF218 domain-containing protein</fullName>
    </recommendedName>
</protein>
<dbReference type="InterPro" id="IPR003848">
    <property type="entry name" value="DUF218"/>
</dbReference>
<proteinExistence type="predicted"/>
<accession>A0A5J4KRC4</accession>
<sequence>MKINDAPNLISIQELQRAVVQGRIQEKDLKGAAEKWDEGLGSTYIEARAVQLGVSKEHIIVENESLHTRENAEYVLEIVKRNNMRRVILVTSPFHQLRTYLTFAKVFQPYGIEIINYYADADDWNPFTWFFSQAHRTLVKSEQERIKMYREKGDLL</sequence>
<reference evidence="2 3" key="1">
    <citation type="submission" date="2019-10" db="EMBL/GenBank/DDBJ databases">
        <title>Dictyobacter vulcani sp. nov., within the class Ktedonobacteria, isolated from soil of volcanic Mt. Zao.</title>
        <authorList>
            <person name="Zheng Y."/>
            <person name="Wang C.M."/>
            <person name="Sakai Y."/>
            <person name="Abe K."/>
            <person name="Yokota A."/>
            <person name="Yabe S."/>
        </authorList>
    </citation>
    <scope>NUCLEOTIDE SEQUENCE [LARGE SCALE GENOMIC DNA]</scope>
    <source>
        <strain evidence="2 3">W12</strain>
    </source>
</reference>
<gene>
    <name evidence="2" type="ORF">KDW_31330</name>
</gene>
<dbReference type="PANTHER" id="PTHR30336:SF20">
    <property type="entry name" value="DUF218 DOMAIN-CONTAINING PROTEIN"/>
    <property type="match status" value="1"/>
</dbReference>
<dbReference type="InterPro" id="IPR014729">
    <property type="entry name" value="Rossmann-like_a/b/a_fold"/>
</dbReference>
<evidence type="ECO:0000313" key="3">
    <source>
        <dbReference type="Proteomes" id="UP000326912"/>
    </source>
</evidence>
<dbReference type="EMBL" id="BKZW01000001">
    <property type="protein sequence ID" value="GER88971.1"/>
    <property type="molecule type" value="Genomic_DNA"/>
</dbReference>
<dbReference type="AlphaFoldDB" id="A0A5J4KRC4"/>